<dbReference type="PANTHER" id="PTHR35010:SF2">
    <property type="entry name" value="BLL4672 PROTEIN"/>
    <property type="match status" value="1"/>
</dbReference>
<protein>
    <submittedName>
        <fullName evidence="2">Transcriptional regulator with XRE-family HTH domain</fullName>
    </submittedName>
</protein>
<evidence type="ECO:0000313" key="3">
    <source>
        <dbReference type="Proteomes" id="UP001235712"/>
    </source>
</evidence>
<keyword evidence="3" id="KW-1185">Reference proteome</keyword>
<reference evidence="2 3" key="1">
    <citation type="submission" date="2023-07" db="EMBL/GenBank/DDBJ databases">
        <title>Sequencing the genomes of 1000 actinobacteria strains.</title>
        <authorList>
            <person name="Klenk H.-P."/>
        </authorList>
    </citation>
    <scope>NUCLEOTIDE SEQUENCE [LARGE SCALE GENOMIC DNA]</scope>
    <source>
        <strain evidence="2 3">DSM 44388</strain>
    </source>
</reference>
<dbReference type="Gene3D" id="3.30.450.180">
    <property type="match status" value="1"/>
</dbReference>
<name>A0ABT9P9Z7_9ACTN</name>
<comment type="caution">
    <text evidence="2">The sequence shown here is derived from an EMBL/GenBank/DDBJ whole genome shotgun (WGS) entry which is preliminary data.</text>
</comment>
<accession>A0ABT9P9Z7</accession>
<dbReference type="InterPro" id="IPR010982">
    <property type="entry name" value="Lambda_DNA-bd_dom_sf"/>
</dbReference>
<dbReference type="InterPro" id="IPR041413">
    <property type="entry name" value="MLTR_LBD"/>
</dbReference>
<dbReference type="InterPro" id="IPR001387">
    <property type="entry name" value="Cro/C1-type_HTH"/>
</dbReference>
<dbReference type="SUPFAM" id="SSF47413">
    <property type="entry name" value="lambda repressor-like DNA-binding domains"/>
    <property type="match status" value="1"/>
</dbReference>
<dbReference type="Pfam" id="PF13560">
    <property type="entry name" value="HTH_31"/>
    <property type="match status" value="1"/>
</dbReference>
<gene>
    <name evidence="2" type="ORF">J2S57_005252</name>
</gene>
<dbReference type="PROSITE" id="PS50943">
    <property type="entry name" value="HTH_CROC1"/>
    <property type="match status" value="1"/>
</dbReference>
<evidence type="ECO:0000313" key="2">
    <source>
        <dbReference type="EMBL" id="MDP9829503.1"/>
    </source>
</evidence>
<dbReference type="Gene3D" id="1.10.260.40">
    <property type="entry name" value="lambda repressor-like DNA-binding domains"/>
    <property type="match status" value="1"/>
</dbReference>
<dbReference type="CDD" id="cd00093">
    <property type="entry name" value="HTH_XRE"/>
    <property type="match status" value="1"/>
</dbReference>
<dbReference type="Proteomes" id="UP001235712">
    <property type="component" value="Unassembled WGS sequence"/>
</dbReference>
<proteinExistence type="predicted"/>
<organism evidence="2 3">
    <name type="scientific">Kineosporia succinea</name>
    <dbReference type="NCBI Taxonomy" id="84632"/>
    <lineage>
        <taxon>Bacteria</taxon>
        <taxon>Bacillati</taxon>
        <taxon>Actinomycetota</taxon>
        <taxon>Actinomycetes</taxon>
        <taxon>Kineosporiales</taxon>
        <taxon>Kineosporiaceae</taxon>
        <taxon>Kineosporia</taxon>
    </lineage>
</organism>
<evidence type="ECO:0000259" key="1">
    <source>
        <dbReference type="PROSITE" id="PS50943"/>
    </source>
</evidence>
<dbReference type="SMART" id="SM00530">
    <property type="entry name" value="HTH_XRE"/>
    <property type="match status" value="1"/>
</dbReference>
<dbReference type="PANTHER" id="PTHR35010">
    <property type="entry name" value="BLL4672 PROTEIN-RELATED"/>
    <property type="match status" value="1"/>
</dbReference>
<dbReference type="RefSeq" id="WP_307247735.1">
    <property type="nucleotide sequence ID" value="NZ_JAUSQZ010000001.1"/>
</dbReference>
<dbReference type="EMBL" id="JAUSQZ010000001">
    <property type="protein sequence ID" value="MDP9829503.1"/>
    <property type="molecule type" value="Genomic_DNA"/>
</dbReference>
<feature type="domain" description="HTH cro/C1-type" evidence="1">
    <location>
        <begin position="29"/>
        <end position="79"/>
    </location>
</feature>
<dbReference type="Pfam" id="PF17765">
    <property type="entry name" value="MLTR_LBD"/>
    <property type="match status" value="1"/>
</dbReference>
<sequence>MNELGDFLRARRQGLDPATAGLPASGGRRRVNGLRREEVAQLASISPDFYARLEQGRRQASGAVLKALAQVLHLNDDERRYLFDLAGKDDDRAVAHGQAVRPELQRLLDDFSYVPAVVLGHFTDILGWNPLAAALFVDFGRYPPAQRNFLWLLMREPHFRSLYVHWEDMARGCVEQVRMEAAHRPGHPRLTGLVNELSDGDEDFRRWWRDHGVAAHALGTKAFRHPVVGELSLQWSNLVSAFEPDQQLVTLTAEAGTSSHLALRRLAARIA</sequence>